<evidence type="ECO:0000313" key="2">
    <source>
        <dbReference type="EMBL" id="MDN3563115.1"/>
    </source>
</evidence>
<dbReference type="RefSeq" id="WP_290314848.1">
    <property type="nucleotide sequence ID" value="NZ_JAUFPN010000015.1"/>
</dbReference>
<sequence length="190" mass="20448">MSTTAEPGSFLQQHLDQMVEAGFREGILPDSPLGQWQEAVVLLTRDFDRDLKAVVGEARAAAQASAAMANAASHKAESMVRHAEIQTEQVLAQTVEQLTPAVAKALGEAVVIRERRWNRQRHAMTATAVAAVLLGVFVAGYVVRGFQDGPNAELVQRCIRASVKDAAGNTYCNIMALRDPVGQGMGARRP</sequence>
<dbReference type="EMBL" id="JAUFPN010000015">
    <property type="protein sequence ID" value="MDN3563115.1"/>
    <property type="molecule type" value="Genomic_DNA"/>
</dbReference>
<protein>
    <submittedName>
        <fullName evidence="2">Uncharacterized protein</fullName>
    </submittedName>
</protein>
<accession>A0ABT8A067</accession>
<keyword evidence="1" id="KW-0812">Transmembrane</keyword>
<gene>
    <name evidence="2" type="ORF">QWZ14_01825</name>
</gene>
<proteinExistence type="predicted"/>
<evidence type="ECO:0000313" key="3">
    <source>
        <dbReference type="Proteomes" id="UP001529369"/>
    </source>
</evidence>
<feature type="transmembrane region" description="Helical" evidence="1">
    <location>
        <begin position="123"/>
        <end position="143"/>
    </location>
</feature>
<name>A0ABT8A067_9PROT</name>
<organism evidence="2 3">
    <name type="scientific">Paeniroseomonas aquatica</name>
    <dbReference type="NCBI Taxonomy" id="373043"/>
    <lineage>
        <taxon>Bacteria</taxon>
        <taxon>Pseudomonadati</taxon>
        <taxon>Pseudomonadota</taxon>
        <taxon>Alphaproteobacteria</taxon>
        <taxon>Acetobacterales</taxon>
        <taxon>Acetobacteraceae</taxon>
        <taxon>Paeniroseomonas</taxon>
    </lineage>
</organism>
<comment type="caution">
    <text evidence="2">The sequence shown here is derived from an EMBL/GenBank/DDBJ whole genome shotgun (WGS) entry which is preliminary data.</text>
</comment>
<keyword evidence="1" id="KW-0472">Membrane</keyword>
<keyword evidence="3" id="KW-1185">Reference proteome</keyword>
<dbReference type="Proteomes" id="UP001529369">
    <property type="component" value="Unassembled WGS sequence"/>
</dbReference>
<reference evidence="3" key="1">
    <citation type="journal article" date="2019" name="Int. J. Syst. Evol. Microbiol.">
        <title>The Global Catalogue of Microorganisms (GCM) 10K type strain sequencing project: providing services to taxonomists for standard genome sequencing and annotation.</title>
        <authorList>
            <consortium name="The Broad Institute Genomics Platform"/>
            <consortium name="The Broad Institute Genome Sequencing Center for Infectious Disease"/>
            <person name="Wu L."/>
            <person name="Ma J."/>
        </authorList>
    </citation>
    <scope>NUCLEOTIDE SEQUENCE [LARGE SCALE GENOMIC DNA]</scope>
    <source>
        <strain evidence="3">CECT 7131</strain>
    </source>
</reference>
<keyword evidence="1" id="KW-1133">Transmembrane helix</keyword>
<evidence type="ECO:0000256" key="1">
    <source>
        <dbReference type="SAM" id="Phobius"/>
    </source>
</evidence>